<keyword evidence="3" id="KW-1185">Reference proteome</keyword>
<comment type="caution">
    <text evidence="2">The sequence shown here is derived from an EMBL/GenBank/DDBJ whole genome shotgun (WGS) entry which is preliminary data.</text>
</comment>
<name>A0A5B7DYM7_PORTR</name>
<keyword evidence="1" id="KW-0812">Transmembrane</keyword>
<keyword evidence="1" id="KW-0472">Membrane</keyword>
<evidence type="ECO:0000256" key="1">
    <source>
        <dbReference type="SAM" id="Phobius"/>
    </source>
</evidence>
<dbReference type="EMBL" id="VSRR010001563">
    <property type="protein sequence ID" value="MPC26157.1"/>
    <property type="molecule type" value="Genomic_DNA"/>
</dbReference>
<dbReference type="Proteomes" id="UP000324222">
    <property type="component" value="Unassembled WGS sequence"/>
</dbReference>
<accession>A0A5B7DYM7</accession>
<evidence type="ECO:0000313" key="3">
    <source>
        <dbReference type="Proteomes" id="UP000324222"/>
    </source>
</evidence>
<proteinExistence type="predicted"/>
<protein>
    <submittedName>
        <fullName evidence="2">Uncharacterized protein</fullName>
    </submittedName>
</protein>
<gene>
    <name evidence="2" type="ORF">E2C01_019290</name>
</gene>
<dbReference type="AlphaFoldDB" id="A0A5B7DYM7"/>
<reference evidence="2 3" key="1">
    <citation type="submission" date="2019-05" db="EMBL/GenBank/DDBJ databases">
        <title>Another draft genome of Portunus trituberculatus and its Hox gene families provides insights of decapod evolution.</title>
        <authorList>
            <person name="Jeong J.-H."/>
            <person name="Song I."/>
            <person name="Kim S."/>
            <person name="Choi T."/>
            <person name="Kim D."/>
            <person name="Ryu S."/>
            <person name="Kim W."/>
        </authorList>
    </citation>
    <scope>NUCLEOTIDE SEQUENCE [LARGE SCALE GENOMIC DNA]</scope>
    <source>
        <tissue evidence="2">Muscle</tissue>
    </source>
</reference>
<keyword evidence="1" id="KW-1133">Transmembrane helix</keyword>
<feature type="transmembrane region" description="Helical" evidence="1">
    <location>
        <begin position="12"/>
        <end position="30"/>
    </location>
</feature>
<sequence>MNIFMGEIVLKTRLVVSIHVFKSIFMVLMIDWQDFWFIKGRNCL</sequence>
<evidence type="ECO:0000313" key="2">
    <source>
        <dbReference type="EMBL" id="MPC26157.1"/>
    </source>
</evidence>
<organism evidence="2 3">
    <name type="scientific">Portunus trituberculatus</name>
    <name type="common">Swimming crab</name>
    <name type="synonym">Neptunus trituberculatus</name>
    <dbReference type="NCBI Taxonomy" id="210409"/>
    <lineage>
        <taxon>Eukaryota</taxon>
        <taxon>Metazoa</taxon>
        <taxon>Ecdysozoa</taxon>
        <taxon>Arthropoda</taxon>
        <taxon>Crustacea</taxon>
        <taxon>Multicrustacea</taxon>
        <taxon>Malacostraca</taxon>
        <taxon>Eumalacostraca</taxon>
        <taxon>Eucarida</taxon>
        <taxon>Decapoda</taxon>
        <taxon>Pleocyemata</taxon>
        <taxon>Brachyura</taxon>
        <taxon>Eubrachyura</taxon>
        <taxon>Portunoidea</taxon>
        <taxon>Portunidae</taxon>
        <taxon>Portuninae</taxon>
        <taxon>Portunus</taxon>
    </lineage>
</organism>